<keyword evidence="8" id="KW-1185">Reference proteome</keyword>
<keyword evidence="2" id="KW-0547">Nucleotide-binding</keyword>
<gene>
    <name evidence="7" type="ORF">ACFORO_20080</name>
</gene>
<protein>
    <submittedName>
        <fullName evidence="7">AAA family ATPase</fullName>
    </submittedName>
</protein>
<keyword evidence="3" id="KW-0067">ATP-binding</keyword>
<evidence type="ECO:0000256" key="3">
    <source>
        <dbReference type="ARBA" id="ARBA00022840"/>
    </source>
</evidence>
<dbReference type="Pfam" id="PF08406">
    <property type="entry name" value="CbbQ_C"/>
    <property type="match status" value="1"/>
</dbReference>
<dbReference type="InterPro" id="IPR050764">
    <property type="entry name" value="CbbQ/NirQ/NorQ/GpvN"/>
</dbReference>
<dbReference type="Pfam" id="PF12556">
    <property type="entry name" value="CobS_N"/>
    <property type="match status" value="1"/>
</dbReference>
<feature type="domain" description="CbbQ/NirQ/NorQ C-terminal" evidence="5">
    <location>
        <begin position="222"/>
        <end position="287"/>
    </location>
</feature>
<name>A0ABV7QGR7_9PSEU</name>
<dbReference type="Proteomes" id="UP001595764">
    <property type="component" value="Unassembled WGS sequence"/>
</dbReference>
<dbReference type="InterPro" id="IPR027417">
    <property type="entry name" value="P-loop_NTPase"/>
</dbReference>
<feature type="domain" description="Cobaltochelatase subunit CobS N-terminal" evidence="6">
    <location>
        <begin position="7"/>
        <end position="37"/>
    </location>
</feature>
<evidence type="ECO:0000259" key="5">
    <source>
        <dbReference type="Pfam" id="PF08406"/>
    </source>
</evidence>
<proteinExistence type="inferred from homology"/>
<evidence type="ECO:0000256" key="1">
    <source>
        <dbReference type="ARBA" id="ARBA00009417"/>
    </source>
</evidence>
<comment type="caution">
    <text evidence="7">The sequence shown here is derived from an EMBL/GenBank/DDBJ whole genome shotgun (WGS) entry which is preliminary data.</text>
</comment>
<comment type="similarity">
    <text evidence="1">Belongs to the CbbQ/NirQ/NorQ/GpvN family.</text>
</comment>
<evidence type="ECO:0000256" key="2">
    <source>
        <dbReference type="ARBA" id="ARBA00022741"/>
    </source>
</evidence>
<feature type="domain" description="ATPase dynein-related AAA" evidence="4">
    <location>
        <begin position="64"/>
        <end position="191"/>
    </location>
</feature>
<dbReference type="Pfam" id="PF07728">
    <property type="entry name" value="AAA_5"/>
    <property type="match status" value="1"/>
</dbReference>
<dbReference type="Gene3D" id="3.40.50.300">
    <property type="entry name" value="P-loop containing nucleotide triphosphate hydrolases"/>
    <property type="match status" value="1"/>
</dbReference>
<dbReference type="PANTHER" id="PTHR42759">
    <property type="entry name" value="MOXR FAMILY PROTEIN"/>
    <property type="match status" value="1"/>
</dbReference>
<dbReference type="InterPro" id="IPR013615">
    <property type="entry name" value="CbbQ_C"/>
</dbReference>
<dbReference type="InterPro" id="IPR025865">
    <property type="entry name" value="CobS_N_dom"/>
</dbReference>
<evidence type="ECO:0000313" key="8">
    <source>
        <dbReference type="Proteomes" id="UP001595764"/>
    </source>
</evidence>
<evidence type="ECO:0000259" key="6">
    <source>
        <dbReference type="Pfam" id="PF12556"/>
    </source>
</evidence>
<sequence length="314" mass="34753">MNPLSGNGPDARIAVREAFGLDSSMTVPCFAEPDEHVPEIDPAYRFNPDVTLALLAGFAHNRRVLVQGLHGTGKSTHVEQVAARLNWPCLRVNLDGHISRLDLVGKDAVVLREGKQVTEFREGILPWSLRRPTALILDEYDAGRPDVMFVIQRLLERDGKFTLIDSNTVLRPHSGFRLFATANTVGLGNLNGLYHGVQRLNHAQIDRWNIVAALDYLAPEEETAIVRARVPGLSAQVIEAMVAVAGLTREGFRAGDLSALMSPRTVITWAENCEIFTDPALAFRLTFLNKCDEAERPVVAEYFQRCFDQELAAA</sequence>
<accession>A0ABV7QGR7</accession>
<evidence type="ECO:0000313" key="7">
    <source>
        <dbReference type="EMBL" id="MFC3512478.1"/>
    </source>
</evidence>
<reference evidence="8" key="1">
    <citation type="journal article" date="2019" name="Int. J. Syst. Evol. Microbiol.">
        <title>The Global Catalogue of Microorganisms (GCM) 10K type strain sequencing project: providing services to taxonomists for standard genome sequencing and annotation.</title>
        <authorList>
            <consortium name="The Broad Institute Genomics Platform"/>
            <consortium name="The Broad Institute Genome Sequencing Center for Infectious Disease"/>
            <person name="Wu L."/>
            <person name="Ma J."/>
        </authorList>
    </citation>
    <scope>NUCLEOTIDE SEQUENCE [LARGE SCALE GENOMIC DNA]</scope>
    <source>
        <strain evidence="8">CGMCC 4.7682</strain>
    </source>
</reference>
<dbReference type="SUPFAM" id="SSF52540">
    <property type="entry name" value="P-loop containing nucleoside triphosphate hydrolases"/>
    <property type="match status" value="1"/>
</dbReference>
<evidence type="ECO:0000259" key="4">
    <source>
        <dbReference type="Pfam" id="PF07728"/>
    </source>
</evidence>
<dbReference type="EMBL" id="JBHRWI010000022">
    <property type="protein sequence ID" value="MFC3512478.1"/>
    <property type="molecule type" value="Genomic_DNA"/>
</dbReference>
<dbReference type="RefSeq" id="WP_377871676.1">
    <property type="nucleotide sequence ID" value="NZ_JBHMAY010000032.1"/>
</dbReference>
<organism evidence="7 8">
    <name type="scientific">Amycolatopsis halotolerans</name>
    <dbReference type="NCBI Taxonomy" id="330083"/>
    <lineage>
        <taxon>Bacteria</taxon>
        <taxon>Bacillati</taxon>
        <taxon>Actinomycetota</taxon>
        <taxon>Actinomycetes</taxon>
        <taxon>Pseudonocardiales</taxon>
        <taxon>Pseudonocardiaceae</taxon>
        <taxon>Amycolatopsis</taxon>
    </lineage>
</organism>
<dbReference type="PANTHER" id="PTHR42759:SF1">
    <property type="entry name" value="MAGNESIUM-CHELATASE SUBUNIT CHLD"/>
    <property type="match status" value="1"/>
</dbReference>
<dbReference type="InterPro" id="IPR011704">
    <property type="entry name" value="ATPase_dyneun-rel_AAA"/>
</dbReference>